<dbReference type="Proteomes" id="UP000000709">
    <property type="component" value="Unassembled WGS sequence"/>
</dbReference>
<dbReference type="AlphaFoldDB" id="G3AN23"/>
<dbReference type="GeneID" id="18870952"/>
<gene>
    <name evidence="1" type="ORF">SPAPADRAFT_153358</name>
</gene>
<organism evidence="2">
    <name type="scientific">Spathaspora passalidarum (strain NRRL Y-27907 / 11-Y1)</name>
    <dbReference type="NCBI Taxonomy" id="619300"/>
    <lineage>
        <taxon>Eukaryota</taxon>
        <taxon>Fungi</taxon>
        <taxon>Dikarya</taxon>
        <taxon>Ascomycota</taxon>
        <taxon>Saccharomycotina</taxon>
        <taxon>Pichiomycetes</taxon>
        <taxon>Debaryomycetaceae</taxon>
        <taxon>Spathaspora</taxon>
    </lineage>
</organism>
<dbReference type="InParanoid" id="G3AN23"/>
<sequence length="135" mass="15565">MNIGWCIPQIGKNRNTSGLNINQRRILVIISQILGDVFRNQLQRTITDVSIDKRGQVQCGVTIKSKLFSKLCTNQFFIRGLLRDIVQWNVRLSIIDIDVFFPIGQFDLGLFLKEFILQIIGINMFSQDHSGQLWL</sequence>
<dbReference type="EMBL" id="GL996502">
    <property type="protein sequence ID" value="EGW32434.1"/>
    <property type="molecule type" value="Genomic_DNA"/>
</dbReference>
<name>G3AN23_SPAPN</name>
<reference evidence="1 2" key="1">
    <citation type="journal article" date="2011" name="Proc. Natl. Acad. Sci. U.S.A.">
        <title>Comparative genomics of xylose-fermenting fungi for enhanced biofuel production.</title>
        <authorList>
            <person name="Wohlbach D.J."/>
            <person name="Kuo A."/>
            <person name="Sato T.K."/>
            <person name="Potts K.M."/>
            <person name="Salamov A.A."/>
            <person name="LaButti K.M."/>
            <person name="Sun H."/>
            <person name="Clum A."/>
            <person name="Pangilinan J.L."/>
            <person name="Lindquist E.A."/>
            <person name="Lucas S."/>
            <person name="Lapidus A."/>
            <person name="Jin M."/>
            <person name="Gunawan C."/>
            <person name="Balan V."/>
            <person name="Dale B.E."/>
            <person name="Jeffries T.W."/>
            <person name="Zinkel R."/>
            <person name="Barry K.W."/>
            <person name="Grigoriev I.V."/>
            <person name="Gasch A.P."/>
        </authorList>
    </citation>
    <scope>NUCLEOTIDE SEQUENCE [LARGE SCALE GENOMIC DNA]</scope>
    <source>
        <strain evidence="2">NRRL Y-27907 / 11-Y1</strain>
    </source>
</reference>
<proteinExistence type="predicted"/>
<evidence type="ECO:0000313" key="1">
    <source>
        <dbReference type="EMBL" id="EGW32434.1"/>
    </source>
</evidence>
<dbReference type="HOGENOM" id="CLU_1887054_0_0_1"/>
<protein>
    <submittedName>
        <fullName evidence="1">Uncharacterized protein</fullName>
    </submittedName>
</protein>
<accession>G3AN23</accession>
<evidence type="ECO:0000313" key="2">
    <source>
        <dbReference type="Proteomes" id="UP000000709"/>
    </source>
</evidence>
<dbReference type="KEGG" id="spaa:SPAPADRAFT_153358"/>
<dbReference type="RefSeq" id="XP_007375710.1">
    <property type="nucleotide sequence ID" value="XM_007375648.1"/>
</dbReference>
<keyword evidence="2" id="KW-1185">Reference proteome</keyword>